<evidence type="ECO:0000256" key="3">
    <source>
        <dbReference type="ARBA" id="ARBA00023015"/>
    </source>
</evidence>
<dbReference type="EMBL" id="CAJPDQ010000015">
    <property type="protein sequence ID" value="CAF9920024.1"/>
    <property type="molecule type" value="Genomic_DNA"/>
</dbReference>
<accession>A0A8H3FAH5</accession>
<comment type="subcellular location">
    <subcellularLocation>
        <location evidence="1">Nucleus</location>
    </subcellularLocation>
</comment>
<dbReference type="PANTHER" id="PTHR10019">
    <property type="entry name" value="SNF5"/>
    <property type="match status" value="1"/>
</dbReference>
<evidence type="ECO:0000256" key="4">
    <source>
        <dbReference type="ARBA" id="ARBA00023163"/>
    </source>
</evidence>
<dbReference type="InterPro" id="IPR006939">
    <property type="entry name" value="SNF5"/>
</dbReference>
<sequence length="566" mass="62019">MSTQTVKAQAFLSEFAPRLRSHFNALLTPVPPAVTTQTGPRLTKRGTAIISYAEALDDDEFEDSDAPRRHTGLRTRKENPLEQSRQALVQKLSKELTGPIETQGIWREWFSKPAFGKSEKQAIAQSLLPLTLIPIRIDLNINPFQPQRALPPPPSADGQPNMASLMPQFKAGDMTTSFKLKDFFLWNLHEALITPRQFATILVHELDLAPHQGLVYIEEITNQIRTQLEEYAGVALHPLFHASSNMQNGTKKSPTAAPTTMGTPIAESQTPGAILSPLPNGLDAAKSGTSTVPVGQENDSISATATGVSGGLDINNPDDMYRCIVTLSINLLNKLYTDKFEWSLLHPPGIAEQFAKQTCADLGLAGEWVPAMAHAIYEAVLRLKKEACENGGLVGGGFGDIDNAAANGREAGWRYDPDQLGDEWEPKIEILSKDEIERREGDRERQIRRLRRETARFSSTTNMGFGTSMASLYDQQEAESLGRGARARQKKRLRSLSPSGRNTPGNSEVTGYGGGAGLLSDRFVPSGNLVSMTNFSAEIEERGVVHIVLYEDILYGLFGKAQQVQA</sequence>
<comment type="similarity">
    <text evidence="2">Belongs to the SNF5 family.</text>
</comment>
<dbReference type="Pfam" id="PF04855">
    <property type="entry name" value="SNF5"/>
    <property type="match status" value="1"/>
</dbReference>
<feature type="compositionally biased region" description="Basic residues" evidence="6">
    <location>
        <begin position="485"/>
        <end position="494"/>
    </location>
</feature>
<evidence type="ECO:0000256" key="2">
    <source>
        <dbReference type="ARBA" id="ARBA00010239"/>
    </source>
</evidence>
<dbReference type="GO" id="GO:0006338">
    <property type="term" value="P:chromatin remodeling"/>
    <property type="evidence" value="ECO:0007669"/>
    <property type="project" value="InterPro"/>
</dbReference>
<keyword evidence="5" id="KW-0539">Nucleus</keyword>
<gene>
    <name evidence="7" type="ORF">GOMPHAMPRED_001958</name>
</gene>
<dbReference type="OrthoDB" id="10258327at2759"/>
<dbReference type="AlphaFoldDB" id="A0A8H3FAH5"/>
<organism evidence="7 8">
    <name type="scientific">Gomphillus americanus</name>
    <dbReference type="NCBI Taxonomy" id="1940652"/>
    <lineage>
        <taxon>Eukaryota</taxon>
        <taxon>Fungi</taxon>
        <taxon>Dikarya</taxon>
        <taxon>Ascomycota</taxon>
        <taxon>Pezizomycotina</taxon>
        <taxon>Lecanoromycetes</taxon>
        <taxon>OSLEUM clade</taxon>
        <taxon>Ostropomycetidae</taxon>
        <taxon>Ostropales</taxon>
        <taxon>Graphidaceae</taxon>
        <taxon>Gomphilloideae</taxon>
        <taxon>Gomphillus</taxon>
    </lineage>
</organism>
<evidence type="ECO:0000256" key="6">
    <source>
        <dbReference type="SAM" id="MobiDB-lite"/>
    </source>
</evidence>
<feature type="compositionally biased region" description="Polar residues" evidence="6">
    <location>
        <begin position="496"/>
        <end position="509"/>
    </location>
</feature>
<feature type="region of interest" description="Disordered" evidence="6">
    <location>
        <begin position="476"/>
        <end position="512"/>
    </location>
</feature>
<keyword evidence="3" id="KW-0805">Transcription regulation</keyword>
<evidence type="ECO:0000256" key="5">
    <source>
        <dbReference type="ARBA" id="ARBA00023242"/>
    </source>
</evidence>
<reference evidence="7" key="1">
    <citation type="submission" date="2021-03" db="EMBL/GenBank/DDBJ databases">
        <authorList>
            <person name="Tagirdzhanova G."/>
        </authorList>
    </citation>
    <scope>NUCLEOTIDE SEQUENCE</scope>
</reference>
<evidence type="ECO:0000313" key="7">
    <source>
        <dbReference type="EMBL" id="CAF9920024.1"/>
    </source>
</evidence>
<dbReference type="Proteomes" id="UP000664169">
    <property type="component" value="Unassembled WGS sequence"/>
</dbReference>
<keyword evidence="4" id="KW-0804">Transcription</keyword>
<evidence type="ECO:0000256" key="1">
    <source>
        <dbReference type="ARBA" id="ARBA00004123"/>
    </source>
</evidence>
<keyword evidence="8" id="KW-1185">Reference proteome</keyword>
<proteinExistence type="inferred from homology"/>
<protein>
    <submittedName>
        <fullName evidence="7">Uncharacterized protein</fullName>
    </submittedName>
</protein>
<evidence type="ECO:0000313" key="8">
    <source>
        <dbReference type="Proteomes" id="UP000664169"/>
    </source>
</evidence>
<dbReference type="GO" id="GO:0000228">
    <property type="term" value="C:nuclear chromosome"/>
    <property type="evidence" value="ECO:0007669"/>
    <property type="project" value="InterPro"/>
</dbReference>
<comment type="caution">
    <text evidence="7">The sequence shown here is derived from an EMBL/GenBank/DDBJ whole genome shotgun (WGS) entry which is preliminary data.</text>
</comment>
<name>A0A8H3FAH5_9LECA</name>